<evidence type="ECO:0000313" key="2">
    <source>
        <dbReference type="Proteomes" id="UP000799754"/>
    </source>
</evidence>
<proteinExistence type="predicted"/>
<dbReference type="Proteomes" id="UP000799754">
    <property type="component" value="Unassembled WGS sequence"/>
</dbReference>
<comment type="caution">
    <text evidence="1">The sequence shown here is derived from an EMBL/GenBank/DDBJ whole genome shotgun (WGS) entry which is preliminary data.</text>
</comment>
<protein>
    <submittedName>
        <fullName evidence="1">Uncharacterized protein</fullName>
    </submittedName>
</protein>
<reference evidence="1" key="1">
    <citation type="journal article" date="2020" name="Stud. Mycol.">
        <title>101 Dothideomycetes genomes: a test case for predicting lifestyles and emergence of pathogens.</title>
        <authorList>
            <person name="Haridas S."/>
            <person name="Albert R."/>
            <person name="Binder M."/>
            <person name="Bloem J."/>
            <person name="Labutti K."/>
            <person name="Salamov A."/>
            <person name="Andreopoulos B."/>
            <person name="Baker S."/>
            <person name="Barry K."/>
            <person name="Bills G."/>
            <person name="Bluhm B."/>
            <person name="Cannon C."/>
            <person name="Castanera R."/>
            <person name="Culley D."/>
            <person name="Daum C."/>
            <person name="Ezra D."/>
            <person name="Gonzalez J."/>
            <person name="Henrissat B."/>
            <person name="Kuo A."/>
            <person name="Liang C."/>
            <person name="Lipzen A."/>
            <person name="Lutzoni F."/>
            <person name="Magnuson J."/>
            <person name="Mondo S."/>
            <person name="Nolan M."/>
            <person name="Ohm R."/>
            <person name="Pangilinan J."/>
            <person name="Park H.-J."/>
            <person name="Ramirez L."/>
            <person name="Alfaro M."/>
            <person name="Sun H."/>
            <person name="Tritt A."/>
            <person name="Yoshinaga Y."/>
            <person name="Zwiers L.-H."/>
            <person name="Turgeon B."/>
            <person name="Goodwin S."/>
            <person name="Spatafora J."/>
            <person name="Crous P."/>
            <person name="Grigoriev I."/>
        </authorList>
    </citation>
    <scope>NUCLEOTIDE SEQUENCE</scope>
    <source>
        <strain evidence="1">CBS 525.71</strain>
    </source>
</reference>
<gene>
    <name evidence="1" type="ORF">BU25DRAFT_405227</name>
</gene>
<name>A0ACB6SH94_9PLEO</name>
<evidence type="ECO:0000313" key="1">
    <source>
        <dbReference type="EMBL" id="KAF2633317.1"/>
    </source>
</evidence>
<dbReference type="EMBL" id="MU006701">
    <property type="protein sequence ID" value="KAF2633317.1"/>
    <property type="molecule type" value="Genomic_DNA"/>
</dbReference>
<organism evidence="1 2">
    <name type="scientific">Macroventuria anomochaeta</name>
    <dbReference type="NCBI Taxonomy" id="301207"/>
    <lineage>
        <taxon>Eukaryota</taxon>
        <taxon>Fungi</taxon>
        <taxon>Dikarya</taxon>
        <taxon>Ascomycota</taxon>
        <taxon>Pezizomycotina</taxon>
        <taxon>Dothideomycetes</taxon>
        <taxon>Pleosporomycetidae</taxon>
        <taxon>Pleosporales</taxon>
        <taxon>Pleosporineae</taxon>
        <taxon>Didymellaceae</taxon>
        <taxon>Macroventuria</taxon>
    </lineage>
</organism>
<accession>A0ACB6SH94</accession>
<keyword evidence="2" id="KW-1185">Reference proteome</keyword>
<sequence length="486" mass="52986">MSQPPRATNGTGSAAGDSHSHYTLVSHTKTKTPLQQTDISTLSTSRKKTTMDQATPNLSPFSSVPDSPRLSAKDGISHFPVQSSSTSRGQPGPETNDDNLPVSRATLPGISPAATLETTEDRATKRPFKRTRAEEDDHEGSSPVPKKPTREAERKAVKTAPRNTEAPNETTVDDHVHTLAEDGVSSADKLTKPEKSVKKSKIRSKTGPKKPAATSKLGRACDTCKRRKVKCKHRLVEEGTGDEDYPPKKPSLKGGMDEAKKKTNPTQIDEEDGLADTGASEPKQAVTQVGGTDHLDVPIEQESTKKSKAKKKDVPKKARAPPERTSTRNRKAPERFEVVEEKPPAKASPGKKGASKVFDPVYITTNSTGRLGKADMYHMLLEDEAWTNLSAEQQATLVSMLPDTAETQQLLAKIKAGETEDTRPQIFKANVCFRTEVAKFQADLTNGHLAKTWQAVAEQAVIERAAGEYDAWKAEEAELWWGQKSK</sequence>